<dbReference type="InterPro" id="IPR001457">
    <property type="entry name" value="NADH_UbQ/plastoQ_OxRdtase_su6"/>
</dbReference>
<keyword evidence="4" id="KW-1185">Reference proteome</keyword>
<sequence length="204" mass="21849">MNNFLLDFLALGAIVSGILVITSKNPVISVLFLISVFVNVAGYLVLLGVGFIGISYIVVYVGAVTVLFLFVIMMLNLQLAELNAVGSEYTQNLPLGAILGSVFLFELTSVLPPVLGQSFSQVMLGVLTTIHSNLLGKTDYNNVNDVHLAFQSLNIDTAFTSTSGLQIQSIGAMLYTHAAIWLILAGVILLLAMISPIVLSMNRK</sequence>
<dbReference type="InterPro" id="IPR042106">
    <property type="entry name" value="Nuo/plastoQ_OxRdtase_6_NuoJ"/>
</dbReference>
<dbReference type="OrthoDB" id="880080at2759"/>
<dbReference type="Gene3D" id="1.20.120.1200">
    <property type="entry name" value="NADH-ubiquinone/plastoquinone oxidoreductase chain 6, subunit NuoJ"/>
    <property type="match status" value="1"/>
</dbReference>
<name>A0A2G9FV63_9LAMI</name>
<dbReference type="PANTHER" id="PTHR33269">
    <property type="entry name" value="NADH-UBIQUINONE OXIDOREDUCTASE CHAIN 6"/>
    <property type="match status" value="1"/>
</dbReference>
<feature type="transmembrane region" description="Helical" evidence="2">
    <location>
        <begin position="178"/>
        <end position="199"/>
    </location>
</feature>
<dbReference type="EC" id="1.6.5.3" evidence="3"/>
<keyword evidence="3" id="KW-0830">Ubiquinone</keyword>
<keyword evidence="2" id="KW-0472">Membrane</keyword>
<reference evidence="4" key="1">
    <citation type="journal article" date="2018" name="Gigascience">
        <title>Genome assembly of the Pink Ipe (Handroanthus impetiginosus, Bignoniaceae), a highly valued, ecologically keystone Neotropical timber forest tree.</title>
        <authorList>
            <person name="Silva-Junior O.B."/>
            <person name="Grattapaglia D."/>
            <person name="Novaes E."/>
            <person name="Collevatti R.G."/>
        </authorList>
    </citation>
    <scope>NUCLEOTIDE SEQUENCE [LARGE SCALE GENOMIC DNA]</scope>
    <source>
        <strain evidence="4">cv. UFG-1</strain>
    </source>
</reference>
<gene>
    <name evidence="3" type="ORF">CDL12_30534</name>
</gene>
<dbReference type="Pfam" id="PF00499">
    <property type="entry name" value="Oxidored_q3"/>
    <property type="match status" value="1"/>
</dbReference>
<evidence type="ECO:0000256" key="1">
    <source>
        <dbReference type="ARBA" id="ARBA00005698"/>
    </source>
</evidence>
<keyword evidence="2" id="KW-0812">Transmembrane</keyword>
<evidence type="ECO:0000256" key="2">
    <source>
        <dbReference type="SAM" id="Phobius"/>
    </source>
</evidence>
<dbReference type="PANTHER" id="PTHR33269:SF17">
    <property type="entry name" value="NADH-UBIQUINONE OXIDOREDUCTASE CHAIN 6"/>
    <property type="match status" value="1"/>
</dbReference>
<dbReference type="Proteomes" id="UP000231279">
    <property type="component" value="Unassembled WGS sequence"/>
</dbReference>
<comment type="similarity">
    <text evidence="1">Belongs to the complex I subunit 6 family.</text>
</comment>
<evidence type="ECO:0000313" key="3">
    <source>
        <dbReference type="EMBL" id="PIM97006.1"/>
    </source>
</evidence>
<keyword evidence="3" id="KW-0560">Oxidoreductase</keyword>
<feature type="transmembrane region" description="Helical" evidence="2">
    <location>
        <begin position="92"/>
        <end position="115"/>
    </location>
</feature>
<dbReference type="AlphaFoldDB" id="A0A2G9FV63"/>
<organism evidence="3 4">
    <name type="scientific">Handroanthus impetiginosus</name>
    <dbReference type="NCBI Taxonomy" id="429701"/>
    <lineage>
        <taxon>Eukaryota</taxon>
        <taxon>Viridiplantae</taxon>
        <taxon>Streptophyta</taxon>
        <taxon>Embryophyta</taxon>
        <taxon>Tracheophyta</taxon>
        <taxon>Spermatophyta</taxon>
        <taxon>Magnoliopsida</taxon>
        <taxon>eudicotyledons</taxon>
        <taxon>Gunneridae</taxon>
        <taxon>Pentapetalae</taxon>
        <taxon>asterids</taxon>
        <taxon>lamiids</taxon>
        <taxon>Lamiales</taxon>
        <taxon>Bignoniaceae</taxon>
        <taxon>Crescentiina</taxon>
        <taxon>Tabebuia alliance</taxon>
        <taxon>Handroanthus</taxon>
    </lineage>
</organism>
<accession>A0A2G9FV63</accession>
<protein>
    <submittedName>
        <fullName evidence="3">NADH:ubiquinone reductase (H(+)-translocating)</fullName>
        <ecNumber evidence="3">1.6.5.3</ecNumber>
    </submittedName>
</protein>
<dbReference type="GO" id="GO:0008137">
    <property type="term" value="F:NADH dehydrogenase (ubiquinone) activity"/>
    <property type="evidence" value="ECO:0007669"/>
    <property type="project" value="InterPro"/>
</dbReference>
<dbReference type="GO" id="GO:0016491">
    <property type="term" value="F:oxidoreductase activity"/>
    <property type="evidence" value="ECO:0007669"/>
    <property type="project" value="UniProtKB-KW"/>
</dbReference>
<feature type="transmembrane region" description="Helical" evidence="2">
    <location>
        <begin position="6"/>
        <end position="23"/>
    </location>
</feature>
<keyword evidence="2" id="KW-1133">Transmembrane helix</keyword>
<evidence type="ECO:0000313" key="4">
    <source>
        <dbReference type="Proteomes" id="UP000231279"/>
    </source>
</evidence>
<comment type="caution">
    <text evidence="3">The sequence shown here is derived from an EMBL/GenBank/DDBJ whole genome shotgun (WGS) entry which is preliminary data.</text>
</comment>
<feature type="transmembrane region" description="Helical" evidence="2">
    <location>
        <begin position="57"/>
        <end position="80"/>
    </location>
</feature>
<proteinExistence type="inferred from homology"/>
<dbReference type="EMBL" id="NKXS01012013">
    <property type="protein sequence ID" value="PIM97006.1"/>
    <property type="molecule type" value="Genomic_DNA"/>
</dbReference>
<feature type="transmembrane region" description="Helical" evidence="2">
    <location>
        <begin position="30"/>
        <end position="51"/>
    </location>
</feature>
<dbReference type="STRING" id="429701.A0A2G9FV63"/>